<feature type="signal peptide" evidence="2">
    <location>
        <begin position="1"/>
        <end position="21"/>
    </location>
</feature>
<dbReference type="Proteomes" id="UP000319852">
    <property type="component" value="Chromosome"/>
</dbReference>
<keyword evidence="4" id="KW-1185">Reference proteome</keyword>
<feature type="compositionally biased region" description="Basic and acidic residues" evidence="1">
    <location>
        <begin position="129"/>
        <end position="142"/>
    </location>
</feature>
<proteinExistence type="predicted"/>
<gene>
    <name evidence="3" type="ORF">HG15A2_41510</name>
</gene>
<dbReference type="OrthoDB" id="286361at2"/>
<dbReference type="RefSeq" id="WP_145062544.1">
    <property type="nucleotide sequence ID" value="NZ_CP036263.1"/>
</dbReference>
<evidence type="ECO:0000313" key="3">
    <source>
        <dbReference type="EMBL" id="QDT00809.1"/>
    </source>
</evidence>
<keyword evidence="2" id="KW-0732">Signal</keyword>
<evidence type="ECO:0008006" key="5">
    <source>
        <dbReference type="Google" id="ProtNLM"/>
    </source>
</evidence>
<dbReference type="KEGG" id="amob:HG15A2_41510"/>
<sequence length="148" mass="16001" precursor="true">MSLRTLLFCALGCVAPLGGCADENAVGRFAVSGTVAYDGQQITNGTIDLIPANGFDGKSAGAKIIDGRYEIPQLEGPEQGPYLVMIVANRPSGKRVPADEGSSELVDVPEQYIPSIYNDRTTLKAEISGDRDDLNFDLEKPKQTRRRR</sequence>
<organism evidence="3 4">
    <name type="scientific">Adhaeretor mobilis</name>
    <dbReference type="NCBI Taxonomy" id="1930276"/>
    <lineage>
        <taxon>Bacteria</taxon>
        <taxon>Pseudomonadati</taxon>
        <taxon>Planctomycetota</taxon>
        <taxon>Planctomycetia</taxon>
        <taxon>Pirellulales</taxon>
        <taxon>Lacipirellulaceae</taxon>
        <taxon>Adhaeretor</taxon>
    </lineage>
</organism>
<feature type="region of interest" description="Disordered" evidence="1">
    <location>
        <begin position="129"/>
        <end position="148"/>
    </location>
</feature>
<dbReference type="AlphaFoldDB" id="A0A517N0Z2"/>
<accession>A0A517N0Z2</accession>
<dbReference type="EMBL" id="CP036263">
    <property type="protein sequence ID" value="QDT00809.1"/>
    <property type="molecule type" value="Genomic_DNA"/>
</dbReference>
<protein>
    <recommendedName>
        <fullName evidence="5">Carboxypeptidase regulatory-like domain-containing protein</fullName>
    </recommendedName>
</protein>
<evidence type="ECO:0000313" key="4">
    <source>
        <dbReference type="Proteomes" id="UP000319852"/>
    </source>
</evidence>
<evidence type="ECO:0000256" key="1">
    <source>
        <dbReference type="SAM" id="MobiDB-lite"/>
    </source>
</evidence>
<name>A0A517N0Z2_9BACT</name>
<reference evidence="3 4" key="1">
    <citation type="submission" date="2019-02" db="EMBL/GenBank/DDBJ databases">
        <title>Deep-cultivation of Planctomycetes and their phenomic and genomic characterization uncovers novel biology.</title>
        <authorList>
            <person name="Wiegand S."/>
            <person name="Jogler M."/>
            <person name="Boedeker C."/>
            <person name="Pinto D."/>
            <person name="Vollmers J."/>
            <person name="Rivas-Marin E."/>
            <person name="Kohn T."/>
            <person name="Peeters S.H."/>
            <person name="Heuer A."/>
            <person name="Rast P."/>
            <person name="Oberbeckmann S."/>
            <person name="Bunk B."/>
            <person name="Jeske O."/>
            <person name="Meyerdierks A."/>
            <person name="Storesund J.E."/>
            <person name="Kallscheuer N."/>
            <person name="Luecker S."/>
            <person name="Lage O.M."/>
            <person name="Pohl T."/>
            <person name="Merkel B.J."/>
            <person name="Hornburger P."/>
            <person name="Mueller R.-W."/>
            <person name="Bruemmer F."/>
            <person name="Labrenz M."/>
            <person name="Spormann A.M."/>
            <person name="Op den Camp H."/>
            <person name="Overmann J."/>
            <person name="Amann R."/>
            <person name="Jetten M.S.M."/>
            <person name="Mascher T."/>
            <person name="Medema M.H."/>
            <person name="Devos D.P."/>
            <person name="Kaster A.-K."/>
            <person name="Ovreas L."/>
            <person name="Rohde M."/>
            <person name="Galperin M.Y."/>
            <person name="Jogler C."/>
        </authorList>
    </citation>
    <scope>NUCLEOTIDE SEQUENCE [LARGE SCALE GENOMIC DNA]</scope>
    <source>
        <strain evidence="3 4">HG15A2</strain>
    </source>
</reference>
<evidence type="ECO:0000256" key="2">
    <source>
        <dbReference type="SAM" id="SignalP"/>
    </source>
</evidence>
<feature type="chain" id="PRO_5022049081" description="Carboxypeptidase regulatory-like domain-containing protein" evidence="2">
    <location>
        <begin position="22"/>
        <end position="148"/>
    </location>
</feature>